<proteinExistence type="predicted"/>
<protein>
    <recommendedName>
        <fullName evidence="4">Glycine zipper family protein</fullName>
    </recommendedName>
</protein>
<dbReference type="RefSeq" id="WP_135525503.1">
    <property type="nucleotide sequence ID" value="NZ_SRLH01000002.1"/>
</dbReference>
<gene>
    <name evidence="2" type="ORF">E4635_04905</name>
</gene>
<feature type="signal peptide" evidence="1">
    <location>
        <begin position="1"/>
        <end position="18"/>
    </location>
</feature>
<dbReference type="EMBL" id="SRLH01000002">
    <property type="protein sequence ID" value="TGD59193.1"/>
    <property type="molecule type" value="Genomic_DNA"/>
</dbReference>
<evidence type="ECO:0000313" key="2">
    <source>
        <dbReference type="EMBL" id="TGD59193.1"/>
    </source>
</evidence>
<comment type="caution">
    <text evidence="2">The sequence shown here is derived from an EMBL/GenBank/DDBJ whole genome shotgun (WGS) entry which is preliminary data.</text>
</comment>
<keyword evidence="1" id="KW-0732">Signal</keyword>
<name>A0A4Z0LB63_9FLAO</name>
<keyword evidence="3" id="KW-1185">Reference proteome</keyword>
<evidence type="ECO:0000313" key="3">
    <source>
        <dbReference type="Proteomes" id="UP000297407"/>
    </source>
</evidence>
<reference evidence="2 3" key="1">
    <citation type="submission" date="2019-04" db="EMBL/GenBank/DDBJ databases">
        <title>Flavobacterium sp. strain DS2-A Genome sequencing and assembly.</title>
        <authorList>
            <person name="Kim I."/>
        </authorList>
    </citation>
    <scope>NUCLEOTIDE SEQUENCE [LARGE SCALE GENOMIC DNA]</scope>
    <source>
        <strain evidence="2 3">DS2-A</strain>
    </source>
</reference>
<accession>A0A4Z0LB63</accession>
<dbReference type="OrthoDB" id="1365080at2"/>
<sequence length="151" mass="16359">MKTIVSFLLLFASMTLMAQTRTLEVTNSKTGKAITFEQNQRVRIITESREKLVGTLTFQDNETIAIDGTPVKLDNVSSIKYFPKGGRTFKNIVMGTGLGLLVGSGIAAANNNGSAFTLFAVGTGTTLVGGFLGNKNKTYIKRKNTFKIIEQ</sequence>
<feature type="chain" id="PRO_5021231097" description="Glycine zipper family protein" evidence="1">
    <location>
        <begin position="19"/>
        <end position="151"/>
    </location>
</feature>
<dbReference type="Proteomes" id="UP000297407">
    <property type="component" value="Unassembled WGS sequence"/>
</dbReference>
<organism evidence="2 3">
    <name type="scientific">Flavobacterium humi</name>
    <dbReference type="NCBI Taxonomy" id="2562683"/>
    <lineage>
        <taxon>Bacteria</taxon>
        <taxon>Pseudomonadati</taxon>
        <taxon>Bacteroidota</taxon>
        <taxon>Flavobacteriia</taxon>
        <taxon>Flavobacteriales</taxon>
        <taxon>Flavobacteriaceae</taxon>
        <taxon>Flavobacterium</taxon>
    </lineage>
</organism>
<evidence type="ECO:0008006" key="4">
    <source>
        <dbReference type="Google" id="ProtNLM"/>
    </source>
</evidence>
<dbReference type="AlphaFoldDB" id="A0A4Z0LB63"/>
<evidence type="ECO:0000256" key="1">
    <source>
        <dbReference type="SAM" id="SignalP"/>
    </source>
</evidence>